<proteinExistence type="predicted"/>
<sequence>MQHAARTVSRSMWESHIVIISRRNRKLDEVVMNMNTIFLLFALSSGARGTCTSETCCAGEEVIPLRSFRHC</sequence>
<organism evidence="1 2">
    <name type="scientific">Scleroderma citrinum Foug A</name>
    <dbReference type="NCBI Taxonomy" id="1036808"/>
    <lineage>
        <taxon>Eukaryota</taxon>
        <taxon>Fungi</taxon>
        <taxon>Dikarya</taxon>
        <taxon>Basidiomycota</taxon>
        <taxon>Agaricomycotina</taxon>
        <taxon>Agaricomycetes</taxon>
        <taxon>Agaricomycetidae</taxon>
        <taxon>Boletales</taxon>
        <taxon>Sclerodermatineae</taxon>
        <taxon>Sclerodermataceae</taxon>
        <taxon>Scleroderma</taxon>
    </lineage>
</organism>
<reference evidence="2" key="2">
    <citation type="submission" date="2015-01" db="EMBL/GenBank/DDBJ databases">
        <title>Evolutionary Origins and Diversification of the Mycorrhizal Mutualists.</title>
        <authorList>
            <consortium name="DOE Joint Genome Institute"/>
            <consortium name="Mycorrhizal Genomics Consortium"/>
            <person name="Kohler A."/>
            <person name="Kuo A."/>
            <person name="Nagy L.G."/>
            <person name="Floudas D."/>
            <person name="Copeland A."/>
            <person name="Barry K.W."/>
            <person name="Cichocki N."/>
            <person name="Veneault-Fourrey C."/>
            <person name="LaButti K."/>
            <person name="Lindquist E.A."/>
            <person name="Lipzen A."/>
            <person name="Lundell T."/>
            <person name="Morin E."/>
            <person name="Murat C."/>
            <person name="Riley R."/>
            <person name="Ohm R."/>
            <person name="Sun H."/>
            <person name="Tunlid A."/>
            <person name="Henrissat B."/>
            <person name="Grigoriev I.V."/>
            <person name="Hibbett D.S."/>
            <person name="Martin F."/>
        </authorList>
    </citation>
    <scope>NUCLEOTIDE SEQUENCE [LARGE SCALE GENOMIC DNA]</scope>
    <source>
        <strain evidence="2">Foug A</strain>
    </source>
</reference>
<evidence type="ECO:0000313" key="1">
    <source>
        <dbReference type="EMBL" id="KIM50881.1"/>
    </source>
</evidence>
<accession>A0A0C3D444</accession>
<dbReference type="AlphaFoldDB" id="A0A0C3D444"/>
<gene>
    <name evidence="1" type="ORF">SCLCIDRAFT_749333</name>
</gene>
<dbReference type="InParanoid" id="A0A0C3D444"/>
<protein>
    <submittedName>
        <fullName evidence="1">Uncharacterized protein</fullName>
    </submittedName>
</protein>
<keyword evidence="2" id="KW-1185">Reference proteome</keyword>
<dbReference type="Proteomes" id="UP000053989">
    <property type="component" value="Unassembled WGS sequence"/>
</dbReference>
<dbReference type="EMBL" id="KN822315">
    <property type="protein sequence ID" value="KIM50881.1"/>
    <property type="molecule type" value="Genomic_DNA"/>
</dbReference>
<reference evidence="1 2" key="1">
    <citation type="submission" date="2014-04" db="EMBL/GenBank/DDBJ databases">
        <authorList>
            <consortium name="DOE Joint Genome Institute"/>
            <person name="Kuo A."/>
            <person name="Kohler A."/>
            <person name="Nagy L.G."/>
            <person name="Floudas D."/>
            <person name="Copeland A."/>
            <person name="Barry K.W."/>
            <person name="Cichocki N."/>
            <person name="Veneault-Fourrey C."/>
            <person name="LaButti K."/>
            <person name="Lindquist E.A."/>
            <person name="Lipzen A."/>
            <person name="Lundell T."/>
            <person name="Morin E."/>
            <person name="Murat C."/>
            <person name="Sun H."/>
            <person name="Tunlid A."/>
            <person name="Henrissat B."/>
            <person name="Grigoriev I.V."/>
            <person name="Hibbett D.S."/>
            <person name="Martin F."/>
            <person name="Nordberg H.P."/>
            <person name="Cantor M.N."/>
            <person name="Hua S.X."/>
        </authorList>
    </citation>
    <scope>NUCLEOTIDE SEQUENCE [LARGE SCALE GENOMIC DNA]</scope>
    <source>
        <strain evidence="1 2">Foug A</strain>
    </source>
</reference>
<evidence type="ECO:0000313" key="2">
    <source>
        <dbReference type="Proteomes" id="UP000053989"/>
    </source>
</evidence>
<dbReference type="HOGENOM" id="CLU_2741530_0_0_1"/>
<name>A0A0C3D444_9AGAM</name>